<evidence type="ECO:0000259" key="4">
    <source>
        <dbReference type="PROSITE" id="PS01124"/>
    </source>
</evidence>
<dbReference type="RefSeq" id="WP_017451360.1">
    <property type="nucleotide sequence ID" value="NZ_CP008956.1"/>
</dbReference>
<dbReference type="SUPFAM" id="SSF46689">
    <property type="entry name" value="Homeodomain-like"/>
    <property type="match status" value="2"/>
</dbReference>
<keyword evidence="2" id="KW-0238">DNA-binding</keyword>
<dbReference type="InterPro" id="IPR009057">
    <property type="entry name" value="Homeodomain-like_sf"/>
</dbReference>
<dbReference type="InterPro" id="IPR035418">
    <property type="entry name" value="AraC-bd_2"/>
</dbReference>
<dbReference type="PANTHER" id="PTHR46796">
    <property type="entry name" value="HTH-TYPE TRANSCRIPTIONAL ACTIVATOR RHAS-RELATED"/>
    <property type="match status" value="1"/>
</dbReference>
<evidence type="ECO:0000256" key="3">
    <source>
        <dbReference type="ARBA" id="ARBA00023163"/>
    </source>
</evidence>
<gene>
    <name evidence="5" type="ORF">C798_04220</name>
</gene>
<dbReference type="AlphaFoldDB" id="A0A6M3ZLL0"/>
<dbReference type="PROSITE" id="PS00041">
    <property type="entry name" value="HTH_ARAC_FAMILY_1"/>
    <property type="match status" value="1"/>
</dbReference>
<dbReference type="GO" id="GO:0003700">
    <property type="term" value="F:DNA-binding transcription factor activity"/>
    <property type="evidence" value="ECO:0007669"/>
    <property type="project" value="InterPro"/>
</dbReference>
<dbReference type="SMART" id="SM00342">
    <property type="entry name" value="HTH_ARAC"/>
    <property type="match status" value="1"/>
</dbReference>
<evidence type="ECO:0000256" key="2">
    <source>
        <dbReference type="ARBA" id="ARBA00023125"/>
    </source>
</evidence>
<dbReference type="InterPro" id="IPR050204">
    <property type="entry name" value="AraC_XylS_family_regulators"/>
</dbReference>
<proteinExistence type="predicted"/>
<name>A0A6M3ZLL0_9BURK</name>
<evidence type="ECO:0000313" key="5">
    <source>
        <dbReference type="EMBL" id="QJP99456.1"/>
    </source>
</evidence>
<dbReference type="EMBL" id="CP008956">
    <property type="protein sequence ID" value="QJP99456.1"/>
    <property type="molecule type" value="Genomic_DNA"/>
</dbReference>
<reference evidence="5 6" key="1">
    <citation type="journal article" date="2012" name="J. Bacteriol.">
        <title>Genome sequence of the pathogenic Herbaspirillum seropedicae strain Os34, isolated from rice roots.</title>
        <authorList>
            <person name="Ye W."/>
            <person name="Ye S."/>
            <person name="Liu J."/>
            <person name="Chang S."/>
            <person name="Chen M."/>
            <person name="Zhu B."/>
            <person name="Guo L."/>
            <person name="An Q."/>
        </authorList>
    </citation>
    <scope>NUCLEOTIDE SEQUENCE [LARGE SCALE GENOMIC DNA]</scope>
    <source>
        <strain evidence="5 6">Os34</strain>
    </source>
</reference>
<dbReference type="InterPro" id="IPR018060">
    <property type="entry name" value="HTH_AraC"/>
</dbReference>
<dbReference type="Gene3D" id="1.10.10.60">
    <property type="entry name" value="Homeodomain-like"/>
    <property type="match status" value="1"/>
</dbReference>
<feature type="domain" description="HTH araC/xylS-type" evidence="4">
    <location>
        <begin position="232"/>
        <end position="332"/>
    </location>
</feature>
<protein>
    <submittedName>
        <fullName evidence="5">AraC family transcriptional regulator</fullName>
    </submittedName>
</protein>
<keyword evidence="1" id="KW-0805">Transcription regulation</keyword>
<accession>A0A6M3ZLL0</accession>
<dbReference type="Proteomes" id="UP000501648">
    <property type="component" value="Chromosome"/>
</dbReference>
<evidence type="ECO:0000313" key="6">
    <source>
        <dbReference type="Proteomes" id="UP000501648"/>
    </source>
</evidence>
<organism evidence="5 6">
    <name type="scientific">Herbaspirillum rubrisubalbicans Os34</name>
    <dbReference type="NCBI Taxonomy" id="1235827"/>
    <lineage>
        <taxon>Bacteria</taxon>
        <taxon>Pseudomonadati</taxon>
        <taxon>Pseudomonadota</taxon>
        <taxon>Betaproteobacteria</taxon>
        <taxon>Burkholderiales</taxon>
        <taxon>Oxalobacteraceae</taxon>
        <taxon>Herbaspirillum</taxon>
    </lineage>
</organism>
<dbReference type="Pfam" id="PF14525">
    <property type="entry name" value="AraC_binding_2"/>
    <property type="match status" value="1"/>
</dbReference>
<sequence length="338" mass="37851">MSPLAPAWSAFSATNFDGKMLFDTQDVEEATAFYGRVFNPHKLRFIGRQRRLRARLDHLSIGRLSVSRHTWEAQVAIDPGCLEDYYVLGMPMRGSIEYRHGREEERVVAGQAFIAGGAQACSFSVSADLVQLLIRIERPAVHAGWQALTGQAPVLPVCFESRIRCHETSWGAIASVLQLMAECAHQDCRSGPYFHLASRVEDLLVTALLLNQPHSQMGRRPPPAAAGSAQLRKAQEYLLAHMEQAVTLLGLARALDMPARTLQWLFHHHAGMGPMQWLREQRLQAVHAALSSGQETGNVTEIAYRYGFNHLGEFSRRYREAFGETASTTLKKRDFRCP</sequence>
<evidence type="ECO:0000256" key="1">
    <source>
        <dbReference type="ARBA" id="ARBA00023015"/>
    </source>
</evidence>
<dbReference type="InterPro" id="IPR018062">
    <property type="entry name" value="HTH_AraC-typ_CS"/>
</dbReference>
<keyword evidence="3" id="KW-0804">Transcription</keyword>
<dbReference type="GO" id="GO:0043565">
    <property type="term" value="F:sequence-specific DNA binding"/>
    <property type="evidence" value="ECO:0007669"/>
    <property type="project" value="InterPro"/>
</dbReference>
<dbReference type="Pfam" id="PF12833">
    <property type="entry name" value="HTH_18"/>
    <property type="match status" value="1"/>
</dbReference>
<dbReference type="PROSITE" id="PS01124">
    <property type="entry name" value="HTH_ARAC_FAMILY_2"/>
    <property type="match status" value="1"/>
</dbReference>